<dbReference type="KEGG" id="pis:Pisl_1971"/>
<accession>A1RVY6</accession>
<dbReference type="GO" id="GO:0019674">
    <property type="term" value="P:NAD+ metabolic process"/>
    <property type="evidence" value="ECO:0007669"/>
    <property type="project" value="InterPro"/>
</dbReference>
<dbReference type="PANTHER" id="PTHR20275">
    <property type="entry name" value="NAD KINASE"/>
    <property type="match status" value="1"/>
</dbReference>
<dbReference type="GO" id="GO:0003700">
    <property type="term" value="F:DNA-binding transcription factor activity"/>
    <property type="evidence" value="ECO:0007669"/>
    <property type="project" value="InterPro"/>
</dbReference>
<organism evidence="1 2">
    <name type="scientific">Pyrobaculum islandicum (strain DSM 4184 / JCM 9189 / GEO3)</name>
    <dbReference type="NCBI Taxonomy" id="384616"/>
    <lineage>
        <taxon>Archaea</taxon>
        <taxon>Thermoproteota</taxon>
        <taxon>Thermoprotei</taxon>
        <taxon>Thermoproteales</taxon>
        <taxon>Thermoproteaceae</taxon>
        <taxon>Pyrobaculum</taxon>
    </lineage>
</organism>
<proteinExistence type="predicted"/>
<reference evidence="1" key="1">
    <citation type="submission" date="2006-12" db="EMBL/GenBank/DDBJ databases">
        <title>Complete sequence of Pyrobaculum islandicum DSM 4184.</title>
        <authorList>
            <person name="Copeland A."/>
            <person name="Lucas S."/>
            <person name="Lapidus A."/>
            <person name="Barry K."/>
            <person name="Detter J.C."/>
            <person name="Glavina del Rio T."/>
            <person name="Dalin E."/>
            <person name="Tice H."/>
            <person name="Pitluck S."/>
            <person name="Meincke L."/>
            <person name="Brettin T."/>
            <person name="Bruce D."/>
            <person name="Han C."/>
            <person name="Tapia R."/>
            <person name="Gilna P."/>
            <person name="Schmutz J."/>
            <person name="Larimer F."/>
            <person name="Land M."/>
            <person name="Hauser L."/>
            <person name="Kyrpides N."/>
            <person name="Mikhailova N."/>
            <person name="Cozen A.E."/>
            <person name="Fitz-Gibbon S.T."/>
            <person name="House C.H."/>
            <person name="Saltikov C."/>
            <person name="Lowe T."/>
            <person name="Richardson P."/>
        </authorList>
    </citation>
    <scope>NUCLEOTIDE SEQUENCE [LARGE SCALE GENOMIC DNA]</scope>
    <source>
        <strain evidence="1">DSM 4184</strain>
    </source>
</reference>
<dbReference type="HOGENOM" id="CLU_008831_0_2_2"/>
<gene>
    <name evidence="1" type="ordered locus">Pisl_1971</name>
</gene>
<keyword evidence="1" id="KW-0418">Kinase</keyword>
<dbReference type="GO" id="GO:0006741">
    <property type="term" value="P:NADP+ biosynthetic process"/>
    <property type="evidence" value="ECO:0007669"/>
    <property type="project" value="TreeGrafter"/>
</dbReference>
<dbReference type="STRING" id="384616.Pisl_1971"/>
<dbReference type="Gene3D" id="1.10.10.10">
    <property type="entry name" value="Winged helix-like DNA-binding domain superfamily/Winged helix DNA-binding domain"/>
    <property type="match status" value="1"/>
</dbReference>
<sequence length="293" mass="31650">MKITEVETDSTTLAEVLVKHGIEVRKGAPVVAVYGRDRDILRALRVEERPVLGISPPGVDAKLAALELREVPLLAEFVFEIIDVIRLEAESGGQRATAINEVALLSAEPATFVRYSLYVDGAFVFNDMGDGCLISTPIGSTAYALSAGGAVINPRAHVVEVVPVNSALRKPPHVFPSDVVIELRDVKSRSDVYLIGDGVEKIKYRGVAVVRKVGTARLVTRVQNFQQAAGLPPSALLVKKIIEERGPLAASEIAALSGLSPRTVRYALERLRKAGLVKSIIDPTDPRRKVYMA</sequence>
<protein>
    <submittedName>
        <fullName evidence="1">ATP-NAD/AcoX kinase</fullName>
    </submittedName>
</protein>
<dbReference type="EMBL" id="CP000504">
    <property type="protein sequence ID" value="ABL89118.1"/>
    <property type="molecule type" value="Genomic_DNA"/>
</dbReference>
<name>A1RVY6_PYRIL</name>
<dbReference type="InterPro" id="IPR036390">
    <property type="entry name" value="WH_DNA-bd_sf"/>
</dbReference>
<dbReference type="InterPro" id="IPR036388">
    <property type="entry name" value="WH-like_DNA-bd_sf"/>
</dbReference>
<dbReference type="SUPFAM" id="SSF111331">
    <property type="entry name" value="NAD kinase/diacylglycerol kinase-like"/>
    <property type="match status" value="1"/>
</dbReference>
<evidence type="ECO:0000313" key="2">
    <source>
        <dbReference type="Proteomes" id="UP000002595"/>
    </source>
</evidence>
<keyword evidence="1" id="KW-0808">Transferase</keyword>
<dbReference type="SUPFAM" id="SSF46785">
    <property type="entry name" value="Winged helix' DNA-binding domain"/>
    <property type="match status" value="1"/>
</dbReference>
<dbReference type="InterPro" id="IPR016064">
    <property type="entry name" value="NAD/diacylglycerol_kinase_sf"/>
</dbReference>
<dbReference type="CDD" id="cd00090">
    <property type="entry name" value="HTH_ARSR"/>
    <property type="match status" value="1"/>
</dbReference>
<dbReference type="eggNOG" id="arCOG01348">
    <property type="taxonomic scope" value="Archaea"/>
</dbReference>
<evidence type="ECO:0000313" key="1">
    <source>
        <dbReference type="EMBL" id="ABL89118.1"/>
    </source>
</evidence>
<dbReference type="Pfam" id="PF13412">
    <property type="entry name" value="HTH_24"/>
    <property type="match status" value="1"/>
</dbReference>
<dbReference type="PANTHER" id="PTHR20275:SF0">
    <property type="entry name" value="NAD KINASE"/>
    <property type="match status" value="1"/>
</dbReference>
<dbReference type="OrthoDB" id="350804at2157"/>
<dbReference type="AlphaFoldDB" id="A1RVY6"/>
<dbReference type="Gene3D" id="2.60.200.30">
    <property type="entry name" value="Probable inorganic polyphosphate/atp-NAD kinase, domain 2"/>
    <property type="match status" value="1"/>
</dbReference>
<dbReference type="Pfam" id="PF20143">
    <property type="entry name" value="NAD_kinase_C"/>
    <property type="match status" value="1"/>
</dbReference>
<dbReference type="GO" id="GO:0003951">
    <property type="term" value="F:NAD+ kinase activity"/>
    <property type="evidence" value="ECO:0007669"/>
    <property type="project" value="InterPro"/>
</dbReference>
<dbReference type="InterPro" id="IPR011991">
    <property type="entry name" value="ArsR-like_HTH"/>
</dbReference>
<keyword evidence="2" id="KW-1185">Reference proteome</keyword>
<dbReference type="RefSeq" id="WP_011763693.1">
    <property type="nucleotide sequence ID" value="NC_008701.1"/>
</dbReference>
<dbReference type="GeneID" id="4617931"/>
<dbReference type="Proteomes" id="UP000002595">
    <property type="component" value="Chromosome"/>
</dbReference>
<dbReference type="InterPro" id="IPR017437">
    <property type="entry name" value="ATP-NAD_kinase_PpnK-typ_C"/>
</dbReference>